<dbReference type="Pfam" id="PF00225">
    <property type="entry name" value="Kinesin"/>
    <property type="match status" value="1"/>
</dbReference>
<dbReference type="PANTHER" id="PTHR37739:SF16">
    <property type="entry name" value="KINESIN-LIKE PROTEIN"/>
    <property type="match status" value="1"/>
</dbReference>
<dbReference type="GO" id="GO:0005524">
    <property type="term" value="F:ATP binding"/>
    <property type="evidence" value="ECO:0007669"/>
    <property type="project" value="UniProtKB-KW"/>
</dbReference>
<name>A0A0D9VGX1_9ORYZ</name>
<organism evidence="9 10">
    <name type="scientific">Leersia perrieri</name>
    <dbReference type="NCBI Taxonomy" id="77586"/>
    <lineage>
        <taxon>Eukaryota</taxon>
        <taxon>Viridiplantae</taxon>
        <taxon>Streptophyta</taxon>
        <taxon>Embryophyta</taxon>
        <taxon>Tracheophyta</taxon>
        <taxon>Spermatophyta</taxon>
        <taxon>Magnoliopsida</taxon>
        <taxon>Liliopsida</taxon>
        <taxon>Poales</taxon>
        <taxon>Poaceae</taxon>
        <taxon>BOP clade</taxon>
        <taxon>Oryzoideae</taxon>
        <taxon>Oryzeae</taxon>
        <taxon>Oryzinae</taxon>
        <taxon>Leersia</taxon>
    </lineage>
</organism>
<dbReference type="PROSITE" id="PS00411">
    <property type="entry name" value="KINESIN_MOTOR_1"/>
    <property type="match status" value="1"/>
</dbReference>
<reference evidence="9" key="3">
    <citation type="submission" date="2015-04" db="UniProtKB">
        <authorList>
            <consortium name="EnsemblPlants"/>
        </authorList>
    </citation>
    <scope>IDENTIFICATION</scope>
</reference>
<dbReference type="InterPro" id="IPR001752">
    <property type="entry name" value="Kinesin_motor_dom"/>
</dbReference>
<evidence type="ECO:0000256" key="2">
    <source>
        <dbReference type="ARBA" id="ARBA00022741"/>
    </source>
</evidence>
<keyword evidence="5" id="KW-0505">Motor protein</keyword>
<comment type="similarity">
    <text evidence="6">Belongs to the TRAFAC class myosin-kinesin ATPase superfamily. Kinesin family. KIN-12 subfamily.</text>
</comment>
<dbReference type="SUPFAM" id="SSF52540">
    <property type="entry name" value="P-loop containing nucleoside triphosphate hydrolases"/>
    <property type="match status" value="1"/>
</dbReference>
<dbReference type="eggNOG" id="KOG4280">
    <property type="taxonomic scope" value="Eukaryota"/>
</dbReference>
<dbReference type="Gene3D" id="3.40.850.10">
    <property type="entry name" value="Kinesin motor domain"/>
    <property type="match status" value="1"/>
</dbReference>
<dbReference type="STRING" id="77586.A0A0D9VGX1"/>
<dbReference type="Proteomes" id="UP000032180">
    <property type="component" value="Chromosome 2"/>
</dbReference>
<evidence type="ECO:0000256" key="5">
    <source>
        <dbReference type="ARBA" id="ARBA00023175"/>
    </source>
</evidence>
<dbReference type="InterPro" id="IPR027417">
    <property type="entry name" value="P-loop_NTPase"/>
</dbReference>
<dbReference type="PANTHER" id="PTHR37739">
    <property type="entry name" value="KINESIN-LIKE PROTEIN KIN-12D"/>
    <property type="match status" value="1"/>
</dbReference>
<dbReference type="PROSITE" id="PS50067">
    <property type="entry name" value="KINESIN_MOTOR_2"/>
    <property type="match status" value="1"/>
</dbReference>
<evidence type="ECO:0000256" key="1">
    <source>
        <dbReference type="ARBA" id="ARBA00022701"/>
    </source>
</evidence>
<comment type="caution">
    <text evidence="7">Lacks conserved residue(s) required for the propagation of feature annotation.</text>
</comment>
<keyword evidence="3" id="KW-0067">ATP-binding</keyword>
<reference evidence="9 10" key="1">
    <citation type="submission" date="2012-08" db="EMBL/GenBank/DDBJ databases">
        <title>Oryza genome evolution.</title>
        <authorList>
            <person name="Wing R.A."/>
        </authorList>
    </citation>
    <scope>NUCLEOTIDE SEQUENCE</scope>
</reference>
<reference evidence="10" key="2">
    <citation type="submission" date="2013-12" db="EMBL/GenBank/DDBJ databases">
        <authorList>
            <person name="Yu Y."/>
            <person name="Lee S."/>
            <person name="de Baynast K."/>
            <person name="Wissotski M."/>
            <person name="Liu L."/>
            <person name="Talag J."/>
            <person name="Goicoechea J."/>
            <person name="Angelova A."/>
            <person name="Jetty R."/>
            <person name="Kudrna D."/>
            <person name="Golser W."/>
            <person name="Rivera L."/>
            <person name="Zhang J."/>
            <person name="Wing R."/>
        </authorList>
    </citation>
    <scope>NUCLEOTIDE SEQUENCE</scope>
</reference>
<dbReference type="GO" id="GO:0007018">
    <property type="term" value="P:microtubule-based movement"/>
    <property type="evidence" value="ECO:0007669"/>
    <property type="project" value="InterPro"/>
</dbReference>
<dbReference type="EnsemblPlants" id="LPERR02G16070.1">
    <property type="protein sequence ID" value="LPERR02G16070.1"/>
    <property type="gene ID" value="LPERR02G16070"/>
</dbReference>
<proteinExistence type="inferred from homology"/>
<sequence>MLARVWGFGGTGRSGTLATSRLMACLWVSFRRRLWKEVRVRKTGPGSVDIQGQGVWQSEELRLLLHMQKAPYHSNMEEGSKFTRTSRVNLVDLAGSEQQILTDTAGDRLKEARNINHSLSQV</sequence>
<keyword evidence="10" id="KW-1185">Reference proteome</keyword>
<evidence type="ECO:0000256" key="4">
    <source>
        <dbReference type="ARBA" id="ARBA00023054"/>
    </source>
</evidence>
<dbReference type="AlphaFoldDB" id="A0A0D9VGX1"/>
<evidence type="ECO:0000256" key="3">
    <source>
        <dbReference type="ARBA" id="ARBA00022840"/>
    </source>
</evidence>
<accession>A0A0D9VGX1</accession>
<dbReference type="InterPro" id="IPR036961">
    <property type="entry name" value="Kinesin_motor_dom_sf"/>
</dbReference>
<evidence type="ECO:0000313" key="9">
    <source>
        <dbReference type="EnsemblPlants" id="LPERR02G16070.1"/>
    </source>
</evidence>
<keyword evidence="4" id="KW-0175">Coiled coil</keyword>
<protein>
    <recommendedName>
        <fullName evidence="8">Kinesin motor domain-containing protein</fullName>
    </recommendedName>
</protein>
<evidence type="ECO:0000259" key="8">
    <source>
        <dbReference type="PROSITE" id="PS50067"/>
    </source>
</evidence>
<evidence type="ECO:0000256" key="7">
    <source>
        <dbReference type="PROSITE-ProRule" id="PRU00283"/>
    </source>
</evidence>
<feature type="domain" description="Kinesin motor" evidence="8">
    <location>
        <begin position="1"/>
        <end position="122"/>
    </location>
</feature>
<dbReference type="HOGENOM" id="CLU_2030057_0_0_1"/>
<dbReference type="GO" id="GO:0005874">
    <property type="term" value="C:microtubule"/>
    <property type="evidence" value="ECO:0007669"/>
    <property type="project" value="UniProtKB-KW"/>
</dbReference>
<keyword evidence="1" id="KW-0493">Microtubule</keyword>
<dbReference type="InterPro" id="IPR019821">
    <property type="entry name" value="Kinesin_motor_CS"/>
</dbReference>
<dbReference type="GO" id="GO:0008017">
    <property type="term" value="F:microtubule binding"/>
    <property type="evidence" value="ECO:0007669"/>
    <property type="project" value="InterPro"/>
</dbReference>
<keyword evidence="2" id="KW-0547">Nucleotide-binding</keyword>
<dbReference type="Gramene" id="LPERR02G16070.1">
    <property type="protein sequence ID" value="LPERR02G16070.1"/>
    <property type="gene ID" value="LPERR02G16070"/>
</dbReference>
<dbReference type="GO" id="GO:0003777">
    <property type="term" value="F:microtubule motor activity"/>
    <property type="evidence" value="ECO:0007669"/>
    <property type="project" value="InterPro"/>
</dbReference>
<evidence type="ECO:0000313" key="10">
    <source>
        <dbReference type="Proteomes" id="UP000032180"/>
    </source>
</evidence>
<dbReference type="InterPro" id="IPR044986">
    <property type="entry name" value="KIF15/KIN-12"/>
</dbReference>
<evidence type="ECO:0000256" key="6">
    <source>
        <dbReference type="ARBA" id="ARBA00034488"/>
    </source>
</evidence>